<evidence type="ECO:0000313" key="1">
    <source>
        <dbReference type="EMBL" id="RQW10033.1"/>
    </source>
</evidence>
<dbReference type="RefSeq" id="WP_124696613.1">
    <property type="nucleotide sequence ID" value="NZ_JBHUFE010000036.1"/>
</dbReference>
<reference evidence="1 2" key="1">
    <citation type="submission" date="2018-11" db="EMBL/GenBank/DDBJ databases">
        <title>Genome sequence of strain 7197.</title>
        <authorList>
            <person name="Gao J."/>
            <person name="Sun J."/>
        </authorList>
    </citation>
    <scope>NUCLEOTIDE SEQUENCE [LARGE SCALE GENOMIC DNA]</scope>
    <source>
        <strain evidence="1 2">7197</strain>
    </source>
</reference>
<dbReference type="AlphaFoldDB" id="A0A3N9P1H1"/>
<evidence type="ECO:0000313" key="2">
    <source>
        <dbReference type="Proteomes" id="UP000282529"/>
    </source>
</evidence>
<evidence type="ECO:0008006" key="3">
    <source>
        <dbReference type="Google" id="ProtNLM"/>
    </source>
</evidence>
<proteinExistence type="predicted"/>
<keyword evidence="2" id="KW-1185">Reference proteome</keyword>
<accession>A0A3N9P1H1</accession>
<name>A0A3N9P1H1_9BACL</name>
<gene>
    <name evidence="1" type="ORF">EH198_16495</name>
</gene>
<organism evidence="1 2">
    <name type="scientific">Paenibacillus rhizophilus</name>
    <dbReference type="NCBI Taxonomy" id="1850366"/>
    <lineage>
        <taxon>Bacteria</taxon>
        <taxon>Bacillati</taxon>
        <taxon>Bacillota</taxon>
        <taxon>Bacilli</taxon>
        <taxon>Bacillales</taxon>
        <taxon>Paenibacillaceae</taxon>
        <taxon>Paenibacillus</taxon>
    </lineage>
</organism>
<sequence>MKYKKGETYTGYEKGWVFEFTVTDVTEDGVYYVDLEDGIGYAEEEETLDKWTEAYKDYLTS</sequence>
<protein>
    <recommendedName>
        <fullName evidence="3">DUF1292 domain-containing protein</fullName>
    </recommendedName>
</protein>
<dbReference type="Proteomes" id="UP000282529">
    <property type="component" value="Unassembled WGS sequence"/>
</dbReference>
<dbReference type="EMBL" id="RQPI01000010">
    <property type="protein sequence ID" value="RQW10033.1"/>
    <property type="molecule type" value="Genomic_DNA"/>
</dbReference>
<comment type="caution">
    <text evidence="1">The sequence shown here is derived from an EMBL/GenBank/DDBJ whole genome shotgun (WGS) entry which is preliminary data.</text>
</comment>